<keyword evidence="5 8" id="KW-0720">Serine protease</keyword>
<dbReference type="InterPro" id="IPR018114">
    <property type="entry name" value="TRYPSIN_HIS"/>
</dbReference>
<dbReference type="Gene3D" id="2.40.10.10">
    <property type="entry name" value="Trypsin-like serine proteases"/>
    <property type="match status" value="1"/>
</dbReference>
<dbReference type="InterPro" id="IPR001314">
    <property type="entry name" value="Peptidase_S1A"/>
</dbReference>
<dbReference type="EMBL" id="OU900096">
    <property type="protein sequence ID" value="CAG9860202.1"/>
    <property type="molecule type" value="Genomic_DNA"/>
</dbReference>
<evidence type="ECO:0000256" key="4">
    <source>
        <dbReference type="ARBA" id="ARBA00022801"/>
    </source>
</evidence>
<dbReference type="OrthoDB" id="10059102at2759"/>
<dbReference type="GO" id="GO:0004252">
    <property type="term" value="F:serine-type endopeptidase activity"/>
    <property type="evidence" value="ECO:0007669"/>
    <property type="project" value="InterPro"/>
</dbReference>
<keyword evidence="7" id="KW-1015">Disulfide bond</keyword>
<feature type="signal peptide" evidence="9">
    <location>
        <begin position="1"/>
        <end position="15"/>
    </location>
</feature>
<keyword evidence="4 8" id="KW-0378">Hydrolase</keyword>
<evidence type="ECO:0000256" key="8">
    <source>
        <dbReference type="RuleBase" id="RU363034"/>
    </source>
</evidence>
<dbReference type="SMART" id="SM00020">
    <property type="entry name" value="Tryp_SPc"/>
    <property type="match status" value="1"/>
</dbReference>
<evidence type="ECO:0000256" key="3">
    <source>
        <dbReference type="ARBA" id="ARBA00022729"/>
    </source>
</evidence>
<name>A0A9N9XSF7_PHYSR</name>
<dbReference type="InterPro" id="IPR033116">
    <property type="entry name" value="TRYPSIN_SER"/>
</dbReference>
<evidence type="ECO:0000256" key="7">
    <source>
        <dbReference type="ARBA" id="ARBA00023157"/>
    </source>
</evidence>
<dbReference type="PANTHER" id="PTHR24276">
    <property type="entry name" value="POLYSERASE-RELATED"/>
    <property type="match status" value="1"/>
</dbReference>
<sequence>MIPLVLIVHFLGVLGQEIPSPKNDGKIIGGIPTDVVVYPYQLSLEYFGLHTCGASLISPSWALTAAHCLESTFTPLLSVRAGATAKEKGGVVIGIRSKYIHKKYKSSTIDYDIGLLELSEEVDPDYAEVVPLPPKGATLNEGDLGTVTGWGSIREDGAMVSKLRVVEIPVISQVQCKRIMGKLITDRMFCAGYLEGGKDTCQGDSGGPFIVNGMQMGIVSWGFGCGKPKKPGVYTNVAVLRDYIESITGF</sequence>
<dbReference type="InterPro" id="IPR050430">
    <property type="entry name" value="Peptidase_S1"/>
</dbReference>
<evidence type="ECO:0000256" key="9">
    <source>
        <dbReference type="SAM" id="SignalP"/>
    </source>
</evidence>
<evidence type="ECO:0000256" key="5">
    <source>
        <dbReference type="ARBA" id="ARBA00022825"/>
    </source>
</evidence>
<dbReference type="PANTHER" id="PTHR24276:SF91">
    <property type="entry name" value="AT26814P-RELATED"/>
    <property type="match status" value="1"/>
</dbReference>
<dbReference type="PRINTS" id="PR00722">
    <property type="entry name" value="CHYMOTRYPSIN"/>
</dbReference>
<evidence type="ECO:0000313" key="11">
    <source>
        <dbReference type="EMBL" id="CAG9860202.1"/>
    </source>
</evidence>
<evidence type="ECO:0000256" key="6">
    <source>
        <dbReference type="ARBA" id="ARBA00023145"/>
    </source>
</evidence>
<dbReference type="PROSITE" id="PS50240">
    <property type="entry name" value="TRYPSIN_DOM"/>
    <property type="match status" value="1"/>
</dbReference>
<dbReference type="GO" id="GO:0006508">
    <property type="term" value="P:proteolysis"/>
    <property type="evidence" value="ECO:0007669"/>
    <property type="project" value="UniProtKB-KW"/>
</dbReference>
<dbReference type="InterPro" id="IPR043504">
    <property type="entry name" value="Peptidase_S1_PA_chymotrypsin"/>
</dbReference>
<dbReference type="Pfam" id="PF00089">
    <property type="entry name" value="Trypsin"/>
    <property type="match status" value="1"/>
</dbReference>
<proteinExistence type="inferred from homology"/>
<keyword evidence="2 8" id="KW-0645">Protease</keyword>
<dbReference type="Proteomes" id="UP001153712">
    <property type="component" value="Chromosome 3"/>
</dbReference>
<feature type="chain" id="PRO_5040375348" description="Peptidase S1 domain-containing protein" evidence="9">
    <location>
        <begin position="16"/>
        <end position="250"/>
    </location>
</feature>
<feature type="domain" description="Peptidase S1" evidence="10">
    <location>
        <begin position="27"/>
        <end position="249"/>
    </location>
</feature>
<dbReference type="AlphaFoldDB" id="A0A9N9XSF7"/>
<evidence type="ECO:0000256" key="2">
    <source>
        <dbReference type="ARBA" id="ARBA00022670"/>
    </source>
</evidence>
<comment type="similarity">
    <text evidence="1">Belongs to the peptidase S1 family.</text>
</comment>
<keyword evidence="12" id="KW-1185">Reference proteome</keyword>
<evidence type="ECO:0000313" key="12">
    <source>
        <dbReference type="Proteomes" id="UP001153712"/>
    </source>
</evidence>
<dbReference type="FunFam" id="2.40.10.10:FF:000077">
    <property type="entry name" value="Predicted protein"/>
    <property type="match status" value="1"/>
</dbReference>
<dbReference type="PROSITE" id="PS00135">
    <property type="entry name" value="TRYPSIN_SER"/>
    <property type="match status" value="1"/>
</dbReference>
<protein>
    <recommendedName>
        <fullName evidence="10">Peptidase S1 domain-containing protein</fullName>
    </recommendedName>
</protein>
<keyword evidence="3 9" id="KW-0732">Signal</keyword>
<reference evidence="11" key="1">
    <citation type="submission" date="2022-01" db="EMBL/GenBank/DDBJ databases">
        <authorList>
            <person name="King R."/>
        </authorList>
    </citation>
    <scope>NUCLEOTIDE SEQUENCE</scope>
</reference>
<dbReference type="PROSITE" id="PS00134">
    <property type="entry name" value="TRYPSIN_HIS"/>
    <property type="match status" value="1"/>
</dbReference>
<dbReference type="InterPro" id="IPR009003">
    <property type="entry name" value="Peptidase_S1_PA"/>
</dbReference>
<evidence type="ECO:0000259" key="10">
    <source>
        <dbReference type="PROSITE" id="PS50240"/>
    </source>
</evidence>
<dbReference type="CDD" id="cd00190">
    <property type="entry name" value="Tryp_SPc"/>
    <property type="match status" value="1"/>
</dbReference>
<organism evidence="11 12">
    <name type="scientific">Phyllotreta striolata</name>
    <name type="common">Striped flea beetle</name>
    <name type="synonym">Crioceris striolata</name>
    <dbReference type="NCBI Taxonomy" id="444603"/>
    <lineage>
        <taxon>Eukaryota</taxon>
        <taxon>Metazoa</taxon>
        <taxon>Ecdysozoa</taxon>
        <taxon>Arthropoda</taxon>
        <taxon>Hexapoda</taxon>
        <taxon>Insecta</taxon>
        <taxon>Pterygota</taxon>
        <taxon>Neoptera</taxon>
        <taxon>Endopterygota</taxon>
        <taxon>Coleoptera</taxon>
        <taxon>Polyphaga</taxon>
        <taxon>Cucujiformia</taxon>
        <taxon>Chrysomeloidea</taxon>
        <taxon>Chrysomelidae</taxon>
        <taxon>Galerucinae</taxon>
        <taxon>Alticini</taxon>
        <taxon>Phyllotreta</taxon>
    </lineage>
</organism>
<keyword evidence="6" id="KW-0865">Zymogen</keyword>
<dbReference type="InterPro" id="IPR001254">
    <property type="entry name" value="Trypsin_dom"/>
</dbReference>
<accession>A0A9N9XSF7</accession>
<gene>
    <name evidence="11" type="ORF">PHYEVI_LOCUS6558</name>
</gene>
<dbReference type="SUPFAM" id="SSF50494">
    <property type="entry name" value="Trypsin-like serine proteases"/>
    <property type="match status" value="1"/>
</dbReference>
<evidence type="ECO:0000256" key="1">
    <source>
        <dbReference type="ARBA" id="ARBA00007664"/>
    </source>
</evidence>